<evidence type="ECO:0000313" key="6">
    <source>
        <dbReference type="EMBL" id="GFE50584.1"/>
    </source>
</evidence>
<dbReference type="Pfam" id="PF00126">
    <property type="entry name" value="HTH_1"/>
    <property type="match status" value="1"/>
</dbReference>
<dbReference type="InterPro" id="IPR000847">
    <property type="entry name" value="LysR_HTH_N"/>
</dbReference>
<evidence type="ECO:0000256" key="2">
    <source>
        <dbReference type="ARBA" id="ARBA00023015"/>
    </source>
</evidence>
<dbReference type="AlphaFoldDB" id="A0A640VSJ7"/>
<dbReference type="GO" id="GO:0003700">
    <property type="term" value="F:DNA-binding transcription factor activity"/>
    <property type="evidence" value="ECO:0007669"/>
    <property type="project" value="InterPro"/>
</dbReference>
<gene>
    <name evidence="6" type="ORF">So717_23370</name>
</gene>
<protein>
    <submittedName>
        <fullName evidence="6">LysR family transcriptional regulator</fullName>
    </submittedName>
</protein>
<name>A0A640VSJ7_9RHOB</name>
<evidence type="ECO:0000256" key="1">
    <source>
        <dbReference type="ARBA" id="ARBA00009437"/>
    </source>
</evidence>
<dbReference type="Gene3D" id="1.10.10.10">
    <property type="entry name" value="Winged helix-like DNA-binding domain superfamily/Winged helix DNA-binding domain"/>
    <property type="match status" value="1"/>
</dbReference>
<dbReference type="SUPFAM" id="SSF53850">
    <property type="entry name" value="Periplasmic binding protein-like II"/>
    <property type="match status" value="1"/>
</dbReference>
<evidence type="ECO:0000259" key="5">
    <source>
        <dbReference type="PROSITE" id="PS50931"/>
    </source>
</evidence>
<keyword evidence="3" id="KW-0238">DNA-binding</keyword>
<dbReference type="PANTHER" id="PTHR30346:SF28">
    <property type="entry name" value="HTH-TYPE TRANSCRIPTIONAL REGULATOR CYNR"/>
    <property type="match status" value="1"/>
</dbReference>
<dbReference type="SUPFAM" id="SSF46785">
    <property type="entry name" value="Winged helix' DNA-binding domain"/>
    <property type="match status" value="1"/>
</dbReference>
<dbReference type="InterPro" id="IPR036388">
    <property type="entry name" value="WH-like_DNA-bd_sf"/>
</dbReference>
<dbReference type="RefSeq" id="WP_159977490.1">
    <property type="nucleotide sequence ID" value="NZ_BLIV01000004.1"/>
</dbReference>
<evidence type="ECO:0000256" key="4">
    <source>
        <dbReference type="ARBA" id="ARBA00023163"/>
    </source>
</evidence>
<dbReference type="PROSITE" id="PS50931">
    <property type="entry name" value="HTH_LYSR"/>
    <property type="match status" value="1"/>
</dbReference>
<evidence type="ECO:0000256" key="3">
    <source>
        <dbReference type="ARBA" id="ARBA00023125"/>
    </source>
</evidence>
<keyword evidence="2" id="KW-0805">Transcription regulation</keyword>
<organism evidence="6 7">
    <name type="scientific">Roseobacter cerasinus</name>
    <dbReference type="NCBI Taxonomy" id="2602289"/>
    <lineage>
        <taxon>Bacteria</taxon>
        <taxon>Pseudomonadati</taxon>
        <taxon>Pseudomonadota</taxon>
        <taxon>Alphaproteobacteria</taxon>
        <taxon>Rhodobacterales</taxon>
        <taxon>Roseobacteraceae</taxon>
        <taxon>Roseobacter</taxon>
    </lineage>
</organism>
<dbReference type="EMBL" id="BLIV01000004">
    <property type="protein sequence ID" value="GFE50584.1"/>
    <property type="molecule type" value="Genomic_DNA"/>
</dbReference>
<evidence type="ECO:0000313" key="7">
    <source>
        <dbReference type="Proteomes" id="UP000436522"/>
    </source>
</evidence>
<dbReference type="InterPro" id="IPR036390">
    <property type="entry name" value="WH_DNA-bd_sf"/>
</dbReference>
<reference evidence="6 7" key="1">
    <citation type="submission" date="2019-12" db="EMBL/GenBank/DDBJ databases">
        <title>Roseobacter cerasinus sp. nov., isolated from seawater around aquaculture.</title>
        <authorList>
            <person name="Muramatsu S."/>
            <person name="Takabe Y."/>
            <person name="Mori K."/>
            <person name="Takaichi S."/>
            <person name="Hanada S."/>
        </authorList>
    </citation>
    <scope>NUCLEOTIDE SEQUENCE [LARGE SCALE GENOMIC DNA]</scope>
    <source>
        <strain evidence="6 7">AI77</strain>
    </source>
</reference>
<sequence length="282" mass="30129">MNIQQMRILLAVIDEGSFSAASDVVGRSPSAVSLQIKALEEELGLSLFDRNARPPLANAKAHALADHARRVIKLFDLTPDVLAGQSVRGRLRVGAVPTVLGSFLPAALAGLRTEHPDLVIDVHSGSSDQLAQQLAHDALDVAICTRPPAPLPGLHWHHIAREPLVVIAPLDTAGAEQDLLREQPFIWFNRKTWAGGAIEAHLSQRDIAVKATMEIDSLDAIEALVREGLGVSIVPVCRGSDGTWPGLRAVPFGDPPFVRDVGALVAADAPEKPLVSAFLRAF</sequence>
<dbReference type="PANTHER" id="PTHR30346">
    <property type="entry name" value="TRANSCRIPTIONAL DUAL REGULATOR HCAR-RELATED"/>
    <property type="match status" value="1"/>
</dbReference>
<proteinExistence type="inferred from homology"/>
<dbReference type="Proteomes" id="UP000436522">
    <property type="component" value="Unassembled WGS sequence"/>
</dbReference>
<comment type="similarity">
    <text evidence="1">Belongs to the LysR transcriptional regulatory family.</text>
</comment>
<comment type="caution">
    <text evidence="6">The sequence shown here is derived from an EMBL/GenBank/DDBJ whole genome shotgun (WGS) entry which is preliminary data.</text>
</comment>
<dbReference type="Gene3D" id="3.40.190.290">
    <property type="match status" value="1"/>
</dbReference>
<keyword evidence="7" id="KW-1185">Reference proteome</keyword>
<dbReference type="InterPro" id="IPR005119">
    <property type="entry name" value="LysR_subst-bd"/>
</dbReference>
<keyword evidence="4" id="KW-0804">Transcription</keyword>
<accession>A0A640VSJ7</accession>
<dbReference type="OrthoDB" id="7639163at2"/>
<dbReference type="GO" id="GO:0032993">
    <property type="term" value="C:protein-DNA complex"/>
    <property type="evidence" value="ECO:0007669"/>
    <property type="project" value="TreeGrafter"/>
</dbReference>
<dbReference type="Pfam" id="PF03466">
    <property type="entry name" value="LysR_substrate"/>
    <property type="match status" value="1"/>
</dbReference>
<dbReference type="GO" id="GO:0003677">
    <property type="term" value="F:DNA binding"/>
    <property type="evidence" value="ECO:0007669"/>
    <property type="project" value="UniProtKB-KW"/>
</dbReference>
<feature type="domain" description="HTH lysR-type" evidence="5">
    <location>
        <begin position="1"/>
        <end position="58"/>
    </location>
</feature>